<evidence type="ECO:0000256" key="2">
    <source>
        <dbReference type="ARBA" id="ARBA00023315"/>
    </source>
</evidence>
<keyword evidence="2" id="KW-0012">Acyltransferase</keyword>
<dbReference type="AlphaFoldDB" id="A0A172TD01"/>
<name>A0A172TD01_9DEIO</name>
<evidence type="ECO:0000256" key="3">
    <source>
        <dbReference type="SAM" id="MobiDB-lite"/>
    </source>
</evidence>
<gene>
    <name evidence="5" type="ORF">SU48_09125</name>
</gene>
<reference evidence="5 6" key="1">
    <citation type="submission" date="2015-01" db="EMBL/GenBank/DDBJ databases">
        <title>Deinococcus puniceus/DY1/ whole genome sequencing.</title>
        <authorList>
            <person name="Kim M.K."/>
            <person name="Srinivasan S."/>
            <person name="Lee J.-J."/>
        </authorList>
    </citation>
    <scope>NUCLEOTIDE SEQUENCE [LARGE SCALE GENOMIC DNA]</scope>
    <source>
        <strain evidence="5 6">DY1</strain>
    </source>
</reference>
<dbReference type="InterPro" id="IPR050832">
    <property type="entry name" value="Bact_Acetyltransf"/>
</dbReference>
<keyword evidence="1 5" id="KW-0808">Transferase</keyword>
<dbReference type="Pfam" id="PF00583">
    <property type="entry name" value="Acetyltransf_1"/>
    <property type="match status" value="1"/>
</dbReference>
<dbReference type="GO" id="GO:0016747">
    <property type="term" value="F:acyltransferase activity, transferring groups other than amino-acyl groups"/>
    <property type="evidence" value="ECO:0007669"/>
    <property type="project" value="InterPro"/>
</dbReference>
<dbReference type="STRING" id="1182568.SU48_09125"/>
<dbReference type="Proteomes" id="UP000077363">
    <property type="component" value="Chromosome"/>
</dbReference>
<sequence length="142" mass="15752">MASAAALAERGQPLWPPHSLTPERLARHYPDSGWRVAWQNGQAVGTYVLLHRDELFWPDDAPGTALYLHKLAVHPDAQGGGLARLLLAEAVHETRRLGMPFLRLDTASDRAKLRGLYDDFGFQNVGERQVGAYHVVLYSLGV</sequence>
<dbReference type="PATRIC" id="fig|1182568.3.peg.1898"/>
<dbReference type="Gene3D" id="3.40.630.30">
    <property type="match status" value="1"/>
</dbReference>
<feature type="region of interest" description="Disordered" evidence="3">
    <location>
        <begin position="1"/>
        <end position="22"/>
    </location>
</feature>
<proteinExistence type="predicted"/>
<accession>A0A172TD01</accession>
<evidence type="ECO:0000259" key="4">
    <source>
        <dbReference type="PROSITE" id="PS51186"/>
    </source>
</evidence>
<keyword evidence="6" id="KW-1185">Reference proteome</keyword>
<dbReference type="PROSITE" id="PS51186">
    <property type="entry name" value="GNAT"/>
    <property type="match status" value="1"/>
</dbReference>
<dbReference type="CDD" id="cd04301">
    <property type="entry name" value="NAT_SF"/>
    <property type="match status" value="1"/>
</dbReference>
<dbReference type="KEGG" id="dpu:SU48_09125"/>
<evidence type="ECO:0000313" key="6">
    <source>
        <dbReference type="Proteomes" id="UP000077363"/>
    </source>
</evidence>
<feature type="domain" description="N-acetyltransferase" evidence="4">
    <location>
        <begin position="1"/>
        <end position="142"/>
    </location>
</feature>
<dbReference type="InterPro" id="IPR000182">
    <property type="entry name" value="GNAT_dom"/>
</dbReference>
<evidence type="ECO:0000313" key="5">
    <source>
        <dbReference type="EMBL" id="ANE44900.1"/>
    </source>
</evidence>
<protein>
    <submittedName>
        <fullName evidence="5">GCN5-related N-acetyltransferase</fullName>
    </submittedName>
</protein>
<dbReference type="SUPFAM" id="SSF55729">
    <property type="entry name" value="Acyl-CoA N-acyltransferases (Nat)"/>
    <property type="match status" value="1"/>
</dbReference>
<dbReference type="PANTHER" id="PTHR43877">
    <property type="entry name" value="AMINOALKYLPHOSPHONATE N-ACETYLTRANSFERASE-RELATED-RELATED"/>
    <property type="match status" value="1"/>
</dbReference>
<organism evidence="5 6">
    <name type="scientific">Deinococcus puniceus</name>
    <dbReference type="NCBI Taxonomy" id="1182568"/>
    <lineage>
        <taxon>Bacteria</taxon>
        <taxon>Thermotogati</taxon>
        <taxon>Deinococcota</taxon>
        <taxon>Deinococci</taxon>
        <taxon>Deinococcales</taxon>
        <taxon>Deinococcaceae</taxon>
        <taxon>Deinococcus</taxon>
    </lineage>
</organism>
<evidence type="ECO:0000256" key="1">
    <source>
        <dbReference type="ARBA" id="ARBA00022679"/>
    </source>
</evidence>
<dbReference type="EMBL" id="CP011387">
    <property type="protein sequence ID" value="ANE44900.1"/>
    <property type="molecule type" value="Genomic_DNA"/>
</dbReference>
<dbReference type="OrthoDB" id="6382410at2"/>
<dbReference type="InterPro" id="IPR016181">
    <property type="entry name" value="Acyl_CoA_acyltransferase"/>
</dbReference>